<name>A0A4R6DB09_9MICO</name>
<evidence type="ECO:0000313" key="2">
    <source>
        <dbReference type="EMBL" id="TDN41453.1"/>
    </source>
</evidence>
<comment type="caution">
    <text evidence="2">The sequence shown here is derived from an EMBL/GenBank/DDBJ whole genome shotgun (WGS) entry which is preliminary data.</text>
</comment>
<dbReference type="AlphaFoldDB" id="A0A4R6DB09"/>
<dbReference type="Proteomes" id="UP000295764">
    <property type="component" value="Unassembled WGS sequence"/>
</dbReference>
<protein>
    <recommendedName>
        <fullName evidence="1">HEPN AbiJ-N-terminal domain-containing protein</fullName>
    </recommendedName>
</protein>
<dbReference type="EMBL" id="SNVW01000020">
    <property type="protein sequence ID" value="TDN41453.1"/>
    <property type="molecule type" value="Genomic_DNA"/>
</dbReference>
<dbReference type="RefSeq" id="WP_166645813.1">
    <property type="nucleotide sequence ID" value="NZ_SNVW01000020.1"/>
</dbReference>
<sequence length="284" mass="31553">MPSFSERNGFTPSRTIVQLNDLDSDTRTRIWNVVHIVVVKQFNENGLWEEEEHLLDNLWVNFLRQPVDERPSTGNAWRILKGNLTASEFPRVMDLLEALVSVLPNLVKRTTMQNVAQALVTLLNETFEEYLVGYRFVGKLIMQIDSAEEVAAIEGALTEAKPLAVAHQHLSQALAHLVDRGTPDYRNVIKESVQAVESAAITLTGETKFSAAVRALPDVGLPSHRALLSSWEKMYGWASDEDGLRHGGEKIIVVDQALAKYVFGISASFVAYLVEKARQAGSLA</sequence>
<feature type="domain" description="HEPN AbiJ-N-terminal" evidence="1">
    <location>
        <begin position="3"/>
        <end position="158"/>
    </location>
</feature>
<dbReference type="Pfam" id="PF18863">
    <property type="entry name" value="AbiJ_NTD4"/>
    <property type="match status" value="1"/>
</dbReference>
<accession>A0A4R6DB09</accession>
<proteinExistence type="predicted"/>
<dbReference type="InterPro" id="IPR049503">
    <property type="entry name" value="AbiJ_NTD4"/>
</dbReference>
<evidence type="ECO:0000259" key="1">
    <source>
        <dbReference type="Pfam" id="PF18863"/>
    </source>
</evidence>
<evidence type="ECO:0000313" key="3">
    <source>
        <dbReference type="Proteomes" id="UP000295764"/>
    </source>
</evidence>
<gene>
    <name evidence="2" type="ORF">EDF64_12028</name>
</gene>
<reference evidence="2 3" key="1">
    <citation type="submission" date="2019-03" db="EMBL/GenBank/DDBJ databases">
        <title>Genomic analyses of the natural microbiome of Caenorhabditis elegans.</title>
        <authorList>
            <person name="Samuel B."/>
        </authorList>
    </citation>
    <scope>NUCLEOTIDE SEQUENCE [LARGE SCALE GENOMIC DNA]</scope>
    <source>
        <strain evidence="2 3">JUb65</strain>
    </source>
</reference>
<organism evidence="2 3">
    <name type="scientific">Curtobacterium flaccumfaciens</name>
    <dbReference type="NCBI Taxonomy" id="2035"/>
    <lineage>
        <taxon>Bacteria</taxon>
        <taxon>Bacillati</taxon>
        <taxon>Actinomycetota</taxon>
        <taxon>Actinomycetes</taxon>
        <taxon>Micrococcales</taxon>
        <taxon>Microbacteriaceae</taxon>
        <taxon>Curtobacterium</taxon>
    </lineage>
</organism>